<protein>
    <recommendedName>
        <fullName evidence="1">AAA-ATPase-like domain-containing protein</fullName>
    </recommendedName>
</protein>
<dbReference type="AlphaFoldDB" id="A0A494WWZ2"/>
<dbReference type="InterPro" id="IPR018631">
    <property type="entry name" value="AAA-ATPase-like_dom"/>
</dbReference>
<name>A0A494WWZ2_CLOS5</name>
<dbReference type="SUPFAM" id="SSF52540">
    <property type="entry name" value="P-loop containing nucleoside triphosphate hydrolases"/>
    <property type="match status" value="1"/>
</dbReference>
<sequence>MYSPKKVAENVVERKRRMGRYLNLGNASFQSMRKGLYVDKSKLIGYINDTLGTKDKFTCVIRPRRFGKSYAAQMLCAYYDKSCDSRLLFENLSITKSKNFSMYLNKYPVIYLDMVWFISTVKEIRECVRYLQREVIRELRETYPFATIEEENLPVALRDISSTIGEKFIIIIDEWDVLFREVKQDKKIQKEYLRLLQALFESNSTDKMIEAAYITGILPIKKYGTPSALPDFREYTMIQPQFQAEYVGFTNKEVHELCREYGLEYAEVKKRYDGYSFSKTFSIYNPNSIIQAIRNKEFGDYWIETETYEGLKYYINMDKEGLKEAILSLLNGNRSKISIKTFQNDMLEMKSKDDVLTLLIHLGYLAYDGEREEVFIPNQEVTDEFKNAVEISSW</sequence>
<organism evidence="2 3">
    <name type="scientific">Clostridium scindens (strain ATCC 35704 / DSM 5676 / VPI 13733 / 19)</name>
    <dbReference type="NCBI Taxonomy" id="411468"/>
    <lineage>
        <taxon>Bacteria</taxon>
        <taxon>Bacillati</taxon>
        <taxon>Bacillota</taxon>
        <taxon>Clostridia</taxon>
        <taxon>Lachnospirales</taxon>
        <taxon>Lachnospiraceae</taxon>
    </lineage>
</organism>
<proteinExistence type="predicted"/>
<dbReference type="PANTHER" id="PTHR34825">
    <property type="entry name" value="CONSERVED PROTEIN, WITH A WEAK D-GALACTARATE DEHYDRATASE/ALTRONATE HYDROLASE DOMAIN"/>
    <property type="match status" value="1"/>
</dbReference>
<keyword evidence="3" id="KW-1185">Reference proteome</keyword>
<evidence type="ECO:0000313" key="3">
    <source>
        <dbReference type="Proteomes" id="UP000289664"/>
    </source>
</evidence>
<dbReference type="PANTHER" id="PTHR34825:SF1">
    <property type="entry name" value="AAA-ATPASE-LIKE DOMAIN-CONTAINING PROTEIN"/>
    <property type="match status" value="1"/>
</dbReference>
<dbReference type="InterPro" id="IPR027417">
    <property type="entry name" value="P-loop_NTPase"/>
</dbReference>
<dbReference type="Proteomes" id="UP000289664">
    <property type="component" value="Chromosome"/>
</dbReference>
<dbReference type="EMBL" id="CP036170">
    <property type="protein sequence ID" value="QBF76281.1"/>
    <property type="molecule type" value="Genomic_DNA"/>
</dbReference>
<dbReference type="Pfam" id="PF09820">
    <property type="entry name" value="AAA-ATPase_like"/>
    <property type="match status" value="1"/>
</dbReference>
<evidence type="ECO:0000259" key="1">
    <source>
        <dbReference type="Pfam" id="PF09820"/>
    </source>
</evidence>
<dbReference type="KEGG" id="csci:HDCHBGLK_03698"/>
<accession>A0A494WWZ2</accession>
<dbReference type="Gene3D" id="3.40.50.300">
    <property type="entry name" value="P-loop containing nucleotide triphosphate hydrolases"/>
    <property type="match status" value="1"/>
</dbReference>
<gene>
    <name evidence="2" type="ORF">HDCHBGLK_03698</name>
</gene>
<feature type="domain" description="AAA-ATPase-like" evidence="1">
    <location>
        <begin position="25"/>
        <end position="223"/>
    </location>
</feature>
<reference evidence="2 3" key="1">
    <citation type="journal article" date="2019" name="Appl. Environ. Microbiol.">
        <title>Clostridium scindens ATCC 35704: integration of nutritional requirements, the complete genome sequence, and global transcriptional responses to bile acids.</title>
        <authorList>
            <person name="Devendran S."/>
            <person name="Shrestha R."/>
            <person name="Alves J.M.P."/>
            <person name="Wolf P.G."/>
            <person name="Ly L."/>
            <person name="Hernandez A.G."/>
            <person name="Mendez-Garcia C."/>
            <person name="Inboden A."/>
            <person name="Wiley J."/>
            <person name="Paul O."/>
            <person name="Allen A."/>
            <person name="Springer E."/>
            <person name="Wright C.L."/>
            <person name="Fields C.J."/>
            <person name="Daniel S.L."/>
            <person name="Ridlon J.M."/>
        </authorList>
    </citation>
    <scope>NUCLEOTIDE SEQUENCE [LARGE SCALE GENOMIC DNA]</scope>
    <source>
        <strain evidence="2 3">ATCC 35704</strain>
    </source>
</reference>
<evidence type="ECO:0000313" key="2">
    <source>
        <dbReference type="EMBL" id="QBF76281.1"/>
    </source>
</evidence>